<dbReference type="EMBL" id="DSZZ01000282">
    <property type="protein sequence ID" value="HGU53081.1"/>
    <property type="molecule type" value="Genomic_DNA"/>
</dbReference>
<comment type="caution">
    <text evidence="1">The sequence shown here is derived from an EMBL/GenBank/DDBJ whole genome shotgun (WGS) entry which is preliminary data.</text>
</comment>
<proteinExistence type="predicted"/>
<dbReference type="Gene3D" id="3.40.50.300">
    <property type="entry name" value="P-loop containing nucleotide triphosphate hydrolases"/>
    <property type="match status" value="1"/>
</dbReference>
<evidence type="ECO:0000313" key="1">
    <source>
        <dbReference type="EMBL" id="HGU53081.1"/>
    </source>
</evidence>
<reference evidence="1" key="1">
    <citation type="journal article" date="2020" name="mSystems">
        <title>Genome- and Community-Level Interaction Insights into Carbon Utilization and Element Cycling Functions of Hydrothermarchaeota in Hydrothermal Sediment.</title>
        <authorList>
            <person name="Zhou Z."/>
            <person name="Liu Y."/>
            <person name="Xu W."/>
            <person name="Pan J."/>
            <person name="Luo Z.H."/>
            <person name="Li M."/>
        </authorList>
    </citation>
    <scope>NUCLEOTIDE SEQUENCE [LARGE SCALE GENOMIC DNA]</scope>
    <source>
        <strain evidence="1">SpSt-61</strain>
    </source>
</reference>
<dbReference type="AlphaFoldDB" id="A0A7V4KDA6"/>
<name>A0A7V4KDA6_FERPE</name>
<dbReference type="InterPro" id="IPR027417">
    <property type="entry name" value="P-loop_NTPase"/>
</dbReference>
<accession>A0A7V4KDA6</accession>
<organism evidence="1">
    <name type="scientific">Fervidobacterium pennivorans</name>
    <dbReference type="NCBI Taxonomy" id="93466"/>
    <lineage>
        <taxon>Bacteria</taxon>
        <taxon>Thermotogati</taxon>
        <taxon>Thermotogota</taxon>
        <taxon>Thermotogae</taxon>
        <taxon>Thermotogales</taxon>
        <taxon>Fervidobacteriaceae</taxon>
        <taxon>Fervidobacterium</taxon>
    </lineage>
</organism>
<protein>
    <submittedName>
        <fullName evidence="1">ATPase</fullName>
    </submittedName>
</protein>
<dbReference type="SUPFAM" id="SSF52540">
    <property type="entry name" value="P-loop containing nucleoside triphosphate hydrolases"/>
    <property type="match status" value="1"/>
</dbReference>
<sequence length="386" mass="44180">MGGKSISVLIPLLTDKPLRESDSDWLVNRQEEISYLNNITAHLPFGILGVAGETGIGKTTVLNFVKPSGVYVQTVNISLRETMESILYDLLYSLASKLEHDNDIGEVARECKDWITEEVAILKGFSLGFSMLGNTEAKFEKSRAPRFNFFAARERLGLLIEKTVNAKGKFLLIVDELDKEKKEDVLRVIDALKTQFLIENLVVVFSLPFAIYREYVSDRMRWNEAGNLENVFKDIVFLEPLRSLDIKEMLVKRLDRYLDFVEHDVLEVAADFSDGNPRDALWILSKSVYDNVHENKLRKGHLLNTINKVVKEYISTGVSLTENQKKAVKLLRDYFGPKEGILEILQTNGFKRTTAYSVFEQLVEKRFLIVRDGNYKISGKFKFVDF</sequence>
<gene>
    <name evidence="1" type="ORF">ENT78_06135</name>
</gene>